<proteinExistence type="inferred from homology"/>
<comment type="catalytic activity">
    <reaction evidence="1">
        <text>[protein]-peptidylproline (omega=180) = [protein]-peptidylproline (omega=0)</text>
        <dbReference type="Rhea" id="RHEA:16237"/>
        <dbReference type="Rhea" id="RHEA-COMP:10747"/>
        <dbReference type="Rhea" id="RHEA-COMP:10748"/>
        <dbReference type="ChEBI" id="CHEBI:83833"/>
        <dbReference type="ChEBI" id="CHEBI:83834"/>
        <dbReference type="EC" id="5.2.1.8"/>
    </reaction>
</comment>
<evidence type="ECO:0000256" key="3">
    <source>
        <dbReference type="ARBA" id="ARBA00013194"/>
    </source>
</evidence>
<keyword evidence="10" id="KW-1185">Reference proteome</keyword>
<dbReference type="SUPFAM" id="SSF109998">
    <property type="entry name" value="Triger factor/SurA peptide-binding domain-like"/>
    <property type="match status" value="1"/>
</dbReference>
<keyword evidence="5 6" id="KW-0413">Isomerase</keyword>
<keyword evidence="4 6" id="KW-0697">Rotamase</keyword>
<protein>
    <recommendedName>
        <fullName evidence="3">peptidylprolyl isomerase</fullName>
        <ecNumber evidence="3">5.2.1.8</ecNumber>
    </recommendedName>
</protein>
<dbReference type="PROSITE" id="PS50198">
    <property type="entry name" value="PPIC_PPIASE_2"/>
    <property type="match status" value="1"/>
</dbReference>
<feature type="chain" id="PRO_5046325349" description="peptidylprolyl isomerase" evidence="7">
    <location>
        <begin position="24"/>
        <end position="352"/>
    </location>
</feature>
<evidence type="ECO:0000256" key="1">
    <source>
        <dbReference type="ARBA" id="ARBA00000971"/>
    </source>
</evidence>
<feature type="signal peptide" evidence="7">
    <location>
        <begin position="1"/>
        <end position="23"/>
    </location>
</feature>
<sequence>MKPLVRNVFSVLFPALLAFTAHAADQAKPATAAPGATAAPPPAIHQSSPPFLAVVNGTVISAAEFDAASSEAVRQKFYHGKPPEGAVEQLMRDTANALIDRVLLVEEVKRQGLKPDSQSVDKKIAEYEQRYASSPRWKQERDSILPKLRERLEQDDLLAGLEARVRKIPPPTEDKILAYYKKHPEKFTEPEKMRLSVILLAVDPSAPTSAWQAAETEAGSLRLRLTEGGADFAELARLHSAHESASNGGDLGYLHRGMLPDGIQEKIDDMKPGDLSPPTRILQGFSLFRYESLQPPKHHELATVRPRASELVAREQADEAWSKFLGQLRKKAKIELNVQRYPALAQKPSKAP</sequence>
<dbReference type="RefSeq" id="WP_169262408.1">
    <property type="nucleotide sequence ID" value="NZ_WTVQ01000056.1"/>
</dbReference>
<dbReference type="Pfam" id="PF13624">
    <property type="entry name" value="SurA_N_3"/>
    <property type="match status" value="1"/>
</dbReference>
<dbReference type="InterPro" id="IPR000297">
    <property type="entry name" value="PPIase_PpiC"/>
</dbReference>
<comment type="caution">
    <text evidence="9">The sequence shown here is derived from an EMBL/GenBank/DDBJ whole genome shotgun (WGS) entry which is preliminary data.</text>
</comment>
<dbReference type="Proteomes" id="UP000648984">
    <property type="component" value="Unassembled WGS sequence"/>
</dbReference>
<evidence type="ECO:0000256" key="6">
    <source>
        <dbReference type="PROSITE-ProRule" id="PRU00278"/>
    </source>
</evidence>
<dbReference type="PROSITE" id="PS01096">
    <property type="entry name" value="PPIC_PPIASE_1"/>
    <property type="match status" value="1"/>
</dbReference>
<keyword evidence="7" id="KW-0732">Signal</keyword>
<dbReference type="Gene3D" id="3.10.50.40">
    <property type="match status" value="1"/>
</dbReference>
<evidence type="ECO:0000256" key="5">
    <source>
        <dbReference type="ARBA" id="ARBA00023235"/>
    </source>
</evidence>
<evidence type="ECO:0000259" key="8">
    <source>
        <dbReference type="PROSITE" id="PS50198"/>
    </source>
</evidence>
<dbReference type="EMBL" id="WTVQ01000056">
    <property type="protein sequence ID" value="NMG77281.1"/>
    <property type="molecule type" value="Genomic_DNA"/>
</dbReference>
<dbReference type="PANTHER" id="PTHR47245">
    <property type="entry name" value="PEPTIDYLPROLYL ISOMERASE"/>
    <property type="match status" value="1"/>
</dbReference>
<evidence type="ECO:0000256" key="4">
    <source>
        <dbReference type="ARBA" id="ARBA00023110"/>
    </source>
</evidence>
<comment type="similarity">
    <text evidence="2">Belongs to the PpiC/parvulin rotamase family.</text>
</comment>
<dbReference type="InterPro" id="IPR023058">
    <property type="entry name" value="PPIase_PpiC_CS"/>
</dbReference>
<dbReference type="EC" id="5.2.1.8" evidence="3"/>
<dbReference type="Pfam" id="PF00639">
    <property type="entry name" value="Rotamase"/>
    <property type="match status" value="1"/>
</dbReference>
<feature type="domain" description="PpiC" evidence="8">
    <location>
        <begin position="190"/>
        <end position="292"/>
    </location>
</feature>
<accession>A0ABX1QIE5</accession>
<dbReference type="InterPro" id="IPR046357">
    <property type="entry name" value="PPIase_dom_sf"/>
</dbReference>
<evidence type="ECO:0000313" key="10">
    <source>
        <dbReference type="Proteomes" id="UP000648984"/>
    </source>
</evidence>
<reference evidence="9 10" key="1">
    <citation type="submission" date="2019-12" db="EMBL/GenBank/DDBJ databases">
        <title>Comparative genomics gives insights into the taxonomy of the Azoarcus-Aromatoleum group and reveals separate origins of nif in the plant-associated Azoarcus and non-plant-associated Aromatoleum sub-groups.</title>
        <authorList>
            <person name="Lafos M."/>
            <person name="Maluk M."/>
            <person name="Batista M."/>
            <person name="Junghare M."/>
            <person name="Carmona M."/>
            <person name="Faoro H."/>
            <person name="Cruz L.M."/>
            <person name="Battistoni F."/>
            <person name="De Souza E."/>
            <person name="Pedrosa F."/>
            <person name="Chen W.-M."/>
            <person name="Poole P.S."/>
            <person name="Dixon R.A."/>
            <person name="James E.K."/>
        </authorList>
    </citation>
    <scope>NUCLEOTIDE SEQUENCE [LARGE SCALE GENOMIC DNA]</scope>
    <source>
        <strain evidence="9 10">22Lin</strain>
    </source>
</reference>
<dbReference type="PANTHER" id="PTHR47245:SF2">
    <property type="entry name" value="PEPTIDYL-PROLYL CIS-TRANS ISOMERASE HP_0175-RELATED"/>
    <property type="match status" value="1"/>
</dbReference>
<organism evidence="9 10">
    <name type="scientific">Aromatoleum diolicum</name>
    <dbReference type="NCBI Taxonomy" id="75796"/>
    <lineage>
        <taxon>Bacteria</taxon>
        <taxon>Pseudomonadati</taxon>
        <taxon>Pseudomonadota</taxon>
        <taxon>Betaproteobacteria</taxon>
        <taxon>Rhodocyclales</taxon>
        <taxon>Rhodocyclaceae</taxon>
        <taxon>Aromatoleum</taxon>
    </lineage>
</organism>
<evidence type="ECO:0000256" key="2">
    <source>
        <dbReference type="ARBA" id="ARBA00007656"/>
    </source>
</evidence>
<name>A0ABX1QIE5_9RHOO</name>
<evidence type="ECO:0000313" key="9">
    <source>
        <dbReference type="EMBL" id="NMG77281.1"/>
    </source>
</evidence>
<dbReference type="SUPFAM" id="SSF54534">
    <property type="entry name" value="FKBP-like"/>
    <property type="match status" value="1"/>
</dbReference>
<evidence type="ECO:0000256" key="7">
    <source>
        <dbReference type="SAM" id="SignalP"/>
    </source>
</evidence>
<dbReference type="Gene3D" id="1.10.4030.10">
    <property type="entry name" value="Porin chaperone SurA, peptide-binding domain"/>
    <property type="match status" value="1"/>
</dbReference>
<dbReference type="InterPro" id="IPR050245">
    <property type="entry name" value="PrsA_foldase"/>
</dbReference>
<dbReference type="InterPro" id="IPR027304">
    <property type="entry name" value="Trigger_fact/SurA_dom_sf"/>
</dbReference>
<gene>
    <name evidence="9" type="ORF">GPA25_21225</name>
</gene>